<organism evidence="1 2">
    <name type="scientific">Glycomyces buryatensis</name>
    <dbReference type="NCBI Taxonomy" id="2570927"/>
    <lineage>
        <taxon>Bacteria</taxon>
        <taxon>Bacillati</taxon>
        <taxon>Actinomycetota</taxon>
        <taxon>Actinomycetes</taxon>
        <taxon>Glycomycetales</taxon>
        <taxon>Glycomycetaceae</taxon>
        <taxon>Glycomyces</taxon>
    </lineage>
</organism>
<dbReference type="RefSeq" id="WP_136534690.1">
    <property type="nucleotide sequence ID" value="NZ_STGY01000044.1"/>
</dbReference>
<comment type="caution">
    <text evidence="1">The sequence shown here is derived from an EMBL/GenBank/DDBJ whole genome shotgun (WGS) entry which is preliminary data.</text>
</comment>
<keyword evidence="2" id="KW-1185">Reference proteome</keyword>
<accession>A0A4S8QAX9</accession>
<protein>
    <submittedName>
        <fullName evidence="1">Uncharacterized protein</fullName>
    </submittedName>
</protein>
<evidence type="ECO:0000313" key="1">
    <source>
        <dbReference type="EMBL" id="THV41420.1"/>
    </source>
</evidence>
<gene>
    <name evidence="1" type="ORF">FAB82_11520</name>
</gene>
<sequence length="98" mass="11034">MMIPEMPDGHVDRFDDQYENAVEPGVSHFLLASISCFSFDEDDLDAREVLDILLKCYDGSLLRETEEQVTDVFEQTNARARAIIEFQKDSIAGFANGA</sequence>
<name>A0A4S8QAX9_9ACTN</name>
<dbReference type="EMBL" id="STGY01000044">
    <property type="protein sequence ID" value="THV41420.1"/>
    <property type="molecule type" value="Genomic_DNA"/>
</dbReference>
<dbReference type="AlphaFoldDB" id="A0A4S8QAX9"/>
<dbReference type="Proteomes" id="UP000308760">
    <property type="component" value="Unassembled WGS sequence"/>
</dbReference>
<reference evidence="1 2" key="2">
    <citation type="submission" date="2019-05" db="EMBL/GenBank/DDBJ databases">
        <title>Glycomyces buryatensis sp. nov.</title>
        <authorList>
            <person name="Nikitina E."/>
        </authorList>
    </citation>
    <scope>NUCLEOTIDE SEQUENCE [LARGE SCALE GENOMIC DNA]</scope>
    <source>
        <strain evidence="1 2">18</strain>
    </source>
</reference>
<evidence type="ECO:0000313" key="2">
    <source>
        <dbReference type="Proteomes" id="UP000308760"/>
    </source>
</evidence>
<reference evidence="2" key="1">
    <citation type="submission" date="2019-04" db="EMBL/GenBank/DDBJ databases">
        <title>Nocardioides xinjiangensis sp. nov.</title>
        <authorList>
            <person name="Liu S."/>
        </authorList>
    </citation>
    <scope>NUCLEOTIDE SEQUENCE [LARGE SCALE GENOMIC DNA]</scope>
    <source>
        <strain evidence="2">18</strain>
    </source>
</reference>
<proteinExistence type="predicted"/>